<dbReference type="InterPro" id="IPR001087">
    <property type="entry name" value="GDSL"/>
</dbReference>
<accession>A0AAV5CES3</accession>
<keyword evidence="2 5" id="KW-0732">Signal</keyword>
<dbReference type="AlphaFoldDB" id="A0AAV5CES3"/>
<dbReference type="Pfam" id="PF00657">
    <property type="entry name" value="Lipase_GDSL"/>
    <property type="match status" value="1"/>
</dbReference>
<dbReference type="PANTHER" id="PTHR22835">
    <property type="entry name" value="ZINC FINGER FYVE DOMAIN CONTAINING PROTEIN"/>
    <property type="match status" value="1"/>
</dbReference>
<dbReference type="PANTHER" id="PTHR22835:SF549">
    <property type="entry name" value="GDSL ESTERASE_LIPASE"/>
    <property type="match status" value="1"/>
</dbReference>
<dbReference type="GO" id="GO:0016788">
    <property type="term" value="F:hydrolase activity, acting on ester bonds"/>
    <property type="evidence" value="ECO:0007669"/>
    <property type="project" value="InterPro"/>
</dbReference>
<keyword evidence="4" id="KW-0325">Glycoprotein</keyword>
<evidence type="ECO:0000256" key="4">
    <source>
        <dbReference type="ARBA" id="ARBA00023180"/>
    </source>
</evidence>
<reference evidence="6" key="1">
    <citation type="journal article" date="2018" name="DNA Res.">
        <title>Multiple hybrid de novo genome assembly of finger millet, an orphan allotetraploid crop.</title>
        <authorList>
            <person name="Hatakeyama M."/>
            <person name="Aluri S."/>
            <person name="Balachadran M.T."/>
            <person name="Sivarajan S.R."/>
            <person name="Patrignani A."/>
            <person name="Gruter S."/>
            <person name="Poveda L."/>
            <person name="Shimizu-Inatsugi R."/>
            <person name="Baeten J."/>
            <person name="Francoijs K.J."/>
            <person name="Nataraja K.N."/>
            <person name="Reddy Y.A.N."/>
            <person name="Phadnis S."/>
            <person name="Ravikumar R.L."/>
            <person name="Schlapbach R."/>
            <person name="Sreeman S.M."/>
            <person name="Shimizu K.K."/>
        </authorList>
    </citation>
    <scope>NUCLEOTIDE SEQUENCE</scope>
</reference>
<evidence type="ECO:0000313" key="6">
    <source>
        <dbReference type="EMBL" id="GJM96604.1"/>
    </source>
</evidence>
<proteinExistence type="inferred from homology"/>
<dbReference type="Proteomes" id="UP001054889">
    <property type="component" value="Unassembled WGS sequence"/>
</dbReference>
<feature type="signal peptide" evidence="5">
    <location>
        <begin position="1"/>
        <end position="31"/>
    </location>
</feature>
<protein>
    <recommendedName>
        <fullName evidence="8">GDSL esterase/lipase</fullName>
    </recommendedName>
</protein>
<evidence type="ECO:0008006" key="8">
    <source>
        <dbReference type="Google" id="ProtNLM"/>
    </source>
</evidence>
<dbReference type="InterPro" id="IPR035669">
    <property type="entry name" value="SGNH_plant_lipase-like"/>
</dbReference>
<feature type="chain" id="PRO_5043416727" description="GDSL esterase/lipase" evidence="5">
    <location>
        <begin position="32"/>
        <end position="379"/>
    </location>
</feature>
<evidence type="ECO:0000256" key="2">
    <source>
        <dbReference type="ARBA" id="ARBA00022729"/>
    </source>
</evidence>
<reference evidence="6" key="2">
    <citation type="submission" date="2021-12" db="EMBL/GenBank/DDBJ databases">
        <title>Resequencing data analysis of finger millet.</title>
        <authorList>
            <person name="Hatakeyama M."/>
            <person name="Aluri S."/>
            <person name="Balachadran M.T."/>
            <person name="Sivarajan S.R."/>
            <person name="Poveda L."/>
            <person name="Shimizu-Inatsugi R."/>
            <person name="Schlapbach R."/>
            <person name="Sreeman S.M."/>
            <person name="Shimizu K.K."/>
        </authorList>
    </citation>
    <scope>NUCLEOTIDE SEQUENCE</scope>
</reference>
<dbReference type="CDD" id="cd01837">
    <property type="entry name" value="SGNH_plant_lipase_like"/>
    <property type="match status" value="1"/>
</dbReference>
<sequence length="379" mass="42774">MGNFNCQHPSITVHMLSLLILLLLNSHVALCSCYKRIFSFGDSIIDTGNYVHLVSNSSFKYMELPYGMTFFKHATGRMSDGRVLVDFYAQSLQLPLIPPNLPENTSGQFPHGANFAVLDATALPPSFYEGLNHSVSTPWCLGMQYGWFEEMLKRIAPGDGARRRLLAESLIVFGEIGSSDYVSWFNAGGSREKAKEFMPMIGYISFLLNILDLDCTQWVIYLSAKVVMIPNNFPIGCLPSFLSRFHSHEPKDYDEHGCLRWFNDFTLAHNLGLFEEVNWLQLQYPDVKLIYADYYNATMELLKNPDRFGFGDPLVACCGGDGPYHTSMDCNKKAKVWGDPDRFVSWDGIRMTEKAYNIIVKGVLKGPFANPPLLRSCSN</sequence>
<name>A0AAV5CES3_ELECO</name>
<keyword evidence="7" id="KW-1185">Reference proteome</keyword>
<comment type="similarity">
    <text evidence="1">Belongs to the 'GDSL' lipolytic enzyme family.</text>
</comment>
<evidence type="ECO:0000313" key="7">
    <source>
        <dbReference type="Proteomes" id="UP001054889"/>
    </source>
</evidence>
<evidence type="ECO:0000256" key="5">
    <source>
        <dbReference type="SAM" id="SignalP"/>
    </source>
</evidence>
<comment type="caution">
    <text evidence="6">The sequence shown here is derived from an EMBL/GenBank/DDBJ whole genome shotgun (WGS) entry which is preliminary data.</text>
</comment>
<dbReference type="Gene3D" id="3.40.50.1110">
    <property type="entry name" value="SGNH hydrolase"/>
    <property type="match status" value="1"/>
</dbReference>
<evidence type="ECO:0000256" key="1">
    <source>
        <dbReference type="ARBA" id="ARBA00008668"/>
    </source>
</evidence>
<dbReference type="InterPro" id="IPR036514">
    <property type="entry name" value="SGNH_hydro_sf"/>
</dbReference>
<evidence type="ECO:0000256" key="3">
    <source>
        <dbReference type="ARBA" id="ARBA00022801"/>
    </source>
</evidence>
<keyword evidence="3" id="KW-0378">Hydrolase</keyword>
<gene>
    <name evidence="6" type="primary">ga13461</name>
    <name evidence="6" type="ORF">PR202_ga13461</name>
</gene>
<organism evidence="6 7">
    <name type="scientific">Eleusine coracana subsp. coracana</name>
    <dbReference type="NCBI Taxonomy" id="191504"/>
    <lineage>
        <taxon>Eukaryota</taxon>
        <taxon>Viridiplantae</taxon>
        <taxon>Streptophyta</taxon>
        <taxon>Embryophyta</taxon>
        <taxon>Tracheophyta</taxon>
        <taxon>Spermatophyta</taxon>
        <taxon>Magnoliopsida</taxon>
        <taxon>Liliopsida</taxon>
        <taxon>Poales</taxon>
        <taxon>Poaceae</taxon>
        <taxon>PACMAD clade</taxon>
        <taxon>Chloridoideae</taxon>
        <taxon>Cynodonteae</taxon>
        <taxon>Eleusininae</taxon>
        <taxon>Eleusine</taxon>
    </lineage>
</organism>
<dbReference type="EMBL" id="BQKI01000006">
    <property type="protein sequence ID" value="GJM96604.1"/>
    <property type="molecule type" value="Genomic_DNA"/>
</dbReference>